<dbReference type="PANTHER" id="PTHR43756:SF5">
    <property type="entry name" value="CHOLINE MONOOXYGENASE, CHLOROPLASTIC"/>
    <property type="match status" value="1"/>
</dbReference>
<comment type="caution">
    <text evidence="3">The sequence shown here is derived from an EMBL/GenBank/DDBJ whole genome shotgun (WGS) entry which is preliminary data.</text>
</comment>
<feature type="domain" description="Aromatic-ring-hydroxylating dioxygenase alpha subunit C-terminal" evidence="2">
    <location>
        <begin position="135"/>
        <end position="330"/>
    </location>
</feature>
<dbReference type="InterPro" id="IPR015879">
    <property type="entry name" value="Ring_hydroxy_dOase_asu_C_dom"/>
</dbReference>
<dbReference type="SUPFAM" id="SSF55961">
    <property type="entry name" value="Bet v1-like"/>
    <property type="match status" value="1"/>
</dbReference>
<evidence type="ECO:0000313" key="3">
    <source>
        <dbReference type="EMBL" id="MBK1840800.1"/>
    </source>
</evidence>
<dbReference type="CDD" id="cd00680">
    <property type="entry name" value="RHO_alpha_C"/>
    <property type="match status" value="1"/>
</dbReference>
<evidence type="ECO:0000313" key="4">
    <source>
        <dbReference type="Proteomes" id="UP000652760"/>
    </source>
</evidence>
<keyword evidence="4" id="KW-1185">Reference proteome</keyword>
<dbReference type="InterPro" id="IPR036922">
    <property type="entry name" value="Rieske_2Fe-2S_sf"/>
</dbReference>
<evidence type="ECO:0000256" key="1">
    <source>
        <dbReference type="ARBA" id="ARBA00001962"/>
    </source>
</evidence>
<accession>A0ABS1FBJ9</accession>
<dbReference type="Pfam" id="PF00848">
    <property type="entry name" value="Ring_hydroxyl_A"/>
    <property type="match status" value="1"/>
</dbReference>
<sequence>MSTALHPGIIPEPGAFLPHSHFWTGEAFALERERVFGRCWLYMGVFDDTDVLTAEMAGLRFELQRRGAAMEGVCRDGERVRPLQVDHCGGLVFARVAPEEGRKSGPTLAEHLAPYGERLALMSTNCLNPQPPVGIPFQANWKALVENTMDDFHGSTVHPDTIHPAVHPDWQSHLVTERHGANSDSRWLLADGTAGWWAKLDAKLRMRRFAEESVYRHIFIFPNFYLASFYGATVIPHRVDPVAPDASVLRWQLFLPTTRLETAREQAFHRSTAAYLIESAGRVIAEDRPVCEAVQQGRPGIADLPGFTGIYGRRERRILDFHQAMLRQLGERA</sequence>
<dbReference type="InterPro" id="IPR001663">
    <property type="entry name" value="Rng_hydr_dOase-A"/>
</dbReference>
<dbReference type="RefSeq" id="WP_200197523.1">
    <property type="nucleotide sequence ID" value="NZ_JAENHM010000069.1"/>
</dbReference>
<comment type="cofactor">
    <cofactor evidence="1">
        <name>Fe cation</name>
        <dbReference type="ChEBI" id="CHEBI:24875"/>
    </cofactor>
</comment>
<dbReference type="EMBL" id="JAENHM010000069">
    <property type="protein sequence ID" value="MBK1840800.1"/>
    <property type="molecule type" value="Genomic_DNA"/>
</dbReference>
<dbReference type="PANTHER" id="PTHR43756">
    <property type="entry name" value="CHOLINE MONOOXYGENASE, CHLOROPLASTIC"/>
    <property type="match status" value="1"/>
</dbReference>
<name>A0ABS1FBJ9_9PROT</name>
<dbReference type="Gene3D" id="3.90.380.10">
    <property type="entry name" value="Naphthalene 1,2-dioxygenase Alpha Subunit, Chain A, domain 1"/>
    <property type="match status" value="1"/>
</dbReference>
<reference evidence="4" key="1">
    <citation type="submission" date="2021-01" db="EMBL/GenBank/DDBJ databases">
        <title>Genome public.</title>
        <authorList>
            <person name="Liu C."/>
            <person name="Sun Q."/>
        </authorList>
    </citation>
    <scope>NUCLEOTIDE SEQUENCE [LARGE SCALE GENOMIC DNA]</scope>
    <source>
        <strain evidence="4">YIM B02556</strain>
    </source>
</reference>
<organism evidence="3 4">
    <name type="scientific">Azospirillum endophyticum</name>
    <dbReference type="NCBI Taxonomy" id="2800326"/>
    <lineage>
        <taxon>Bacteria</taxon>
        <taxon>Pseudomonadati</taxon>
        <taxon>Pseudomonadota</taxon>
        <taxon>Alphaproteobacteria</taxon>
        <taxon>Rhodospirillales</taxon>
        <taxon>Azospirillaceae</taxon>
        <taxon>Azospirillum</taxon>
    </lineage>
</organism>
<dbReference type="SUPFAM" id="SSF50022">
    <property type="entry name" value="ISP domain"/>
    <property type="match status" value="1"/>
</dbReference>
<proteinExistence type="predicted"/>
<protein>
    <recommendedName>
        <fullName evidence="2">Aromatic-ring-hydroxylating dioxygenase alpha subunit C-terminal domain-containing protein</fullName>
    </recommendedName>
</protein>
<dbReference type="Proteomes" id="UP000652760">
    <property type="component" value="Unassembled WGS sequence"/>
</dbReference>
<evidence type="ECO:0000259" key="2">
    <source>
        <dbReference type="Pfam" id="PF00848"/>
    </source>
</evidence>
<gene>
    <name evidence="3" type="ORF">JHL17_25680</name>
</gene>